<evidence type="ECO:0008006" key="4">
    <source>
        <dbReference type="Google" id="ProtNLM"/>
    </source>
</evidence>
<protein>
    <recommendedName>
        <fullName evidence="4">Outer membrane protein beta-barrel domain-containing protein</fullName>
    </recommendedName>
</protein>
<feature type="chain" id="PRO_5005208838" description="Outer membrane protein beta-barrel domain-containing protein" evidence="1">
    <location>
        <begin position="22"/>
        <end position="231"/>
    </location>
</feature>
<reference evidence="2 3" key="1">
    <citation type="submission" date="2015-07" db="EMBL/GenBank/DDBJ databases">
        <authorList>
            <person name="Kim K.M."/>
        </authorList>
    </citation>
    <scope>NUCLEOTIDE SEQUENCE [LARGE SCALE GENOMIC DNA]</scope>
    <source>
        <strain evidence="2 3">KCTC 12363</strain>
    </source>
</reference>
<proteinExistence type="predicted"/>
<evidence type="ECO:0000313" key="3">
    <source>
        <dbReference type="Proteomes" id="UP000036520"/>
    </source>
</evidence>
<sequence length="231" mass="26241">MKSSLTFLVCIILLTFNSVVAQDDRTDRLGIGIGPSFMYGDNTGVHSKFNFKVLPAISVDYHKKLTPYFDLKGTLGWQMINSGDHYNQEQIDVIAAANLPHAFSGNVFYGDVMPIYHINPNLSGYIPSLIKVYTGLGLGYFYADRRDERIIPNDPRGRSETYDASDSGIYIPFRVGIFKELKSNADIGLESTFIYSPFGQLDGNDLQQKRIKADMLMQLQFYYRIYIGYKY</sequence>
<dbReference type="EMBL" id="CP012040">
    <property type="protein sequence ID" value="AKP50257.1"/>
    <property type="molecule type" value="Genomic_DNA"/>
</dbReference>
<dbReference type="RefSeq" id="WP_048640716.1">
    <property type="nucleotide sequence ID" value="NZ_CP012040.1"/>
</dbReference>
<dbReference type="STRING" id="320787.CA2015_0798"/>
<keyword evidence="1" id="KW-0732">Signal</keyword>
<dbReference type="KEGG" id="camu:CA2015_0798"/>
<feature type="signal peptide" evidence="1">
    <location>
        <begin position="1"/>
        <end position="21"/>
    </location>
</feature>
<keyword evidence="3" id="KW-1185">Reference proteome</keyword>
<evidence type="ECO:0000256" key="1">
    <source>
        <dbReference type="SAM" id="SignalP"/>
    </source>
</evidence>
<dbReference type="Proteomes" id="UP000036520">
    <property type="component" value="Chromosome"/>
</dbReference>
<dbReference type="OrthoDB" id="837033at2"/>
<gene>
    <name evidence="2" type="ORF">CA2015_0798</name>
</gene>
<name>A0A0H4PPR1_9BACT</name>
<organism evidence="2 3">
    <name type="scientific">Cyclobacterium amurskyense</name>
    <dbReference type="NCBI Taxonomy" id="320787"/>
    <lineage>
        <taxon>Bacteria</taxon>
        <taxon>Pseudomonadati</taxon>
        <taxon>Bacteroidota</taxon>
        <taxon>Cytophagia</taxon>
        <taxon>Cytophagales</taxon>
        <taxon>Cyclobacteriaceae</taxon>
        <taxon>Cyclobacterium</taxon>
    </lineage>
</organism>
<evidence type="ECO:0000313" key="2">
    <source>
        <dbReference type="EMBL" id="AKP50257.1"/>
    </source>
</evidence>
<accession>A0A0H4PPR1</accession>
<dbReference type="AlphaFoldDB" id="A0A0H4PPR1"/>